<sequence length="162" mass="18021">MQQLVVLSISSSDTGNRTFCRNLSSRIYNLTDDLADQAVDTPYWNLNRSSSSTSSSDSDSDSESDNSSQNSLEEETPSITDDNRFSDPSNSSLEMNSRTQYNLNKNVPFSWRDRGQSALEDSDAKVIHYSSQVELSNVFPYIIGRQNITTGLENAGVLVRSE</sequence>
<dbReference type="EMBL" id="KE356561">
    <property type="protein sequence ID" value="ERG93804.1"/>
    <property type="molecule type" value="Genomic_DNA"/>
</dbReference>
<dbReference type="Proteomes" id="UP000030710">
    <property type="component" value="Unassembled WGS sequence"/>
</dbReference>
<reference evidence="2 3" key="1">
    <citation type="journal article" date="2013" name="PLoS ONE">
        <title>Assembly-driven community genomics of a hypersaline microbial ecosystem.</title>
        <authorList>
            <person name="Podell S."/>
            <person name="Ugalde J.A."/>
            <person name="Narasingarao P."/>
            <person name="Banfield J.F."/>
            <person name="Heidelberg K.B."/>
            <person name="Allen E.E."/>
        </authorList>
    </citation>
    <scope>NUCLEOTIDE SEQUENCE [LARGE SCALE GENOMIC DNA]</scope>
    <source>
        <strain evidence="3">J07HQW2</strain>
    </source>
</reference>
<name>U1MU26_9EURY</name>
<proteinExistence type="predicted"/>
<feature type="compositionally biased region" description="Low complexity" evidence="1">
    <location>
        <begin position="45"/>
        <end position="57"/>
    </location>
</feature>
<dbReference type="AlphaFoldDB" id="U1MU26"/>
<evidence type="ECO:0000313" key="3">
    <source>
        <dbReference type="Proteomes" id="UP000030710"/>
    </source>
</evidence>
<feature type="region of interest" description="Disordered" evidence="1">
    <location>
        <begin position="44"/>
        <end position="99"/>
    </location>
</feature>
<evidence type="ECO:0000313" key="2">
    <source>
        <dbReference type="EMBL" id="ERG93804.1"/>
    </source>
</evidence>
<gene>
    <name evidence="2" type="ORF">J07HQW2_00238</name>
</gene>
<dbReference type="HOGENOM" id="CLU_1631621_0_0_2"/>
<evidence type="ECO:0000256" key="1">
    <source>
        <dbReference type="SAM" id="MobiDB-lite"/>
    </source>
</evidence>
<accession>U1MU26</accession>
<feature type="compositionally biased region" description="Polar residues" evidence="1">
    <location>
        <begin position="86"/>
        <end position="99"/>
    </location>
</feature>
<organism evidence="2 3">
    <name type="scientific">Haloquadratum walsbyi J07HQW2</name>
    <dbReference type="NCBI Taxonomy" id="1238425"/>
    <lineage>
        <taxon>Archaea</taxon>
        <taxon>Methanobacteriati</taxon>
        <taxon>Methanobacteriota</taxon>
        <taxon>Stenosarchaea group</taxon>
        <taxon>Halobacteria</taxon>
        <taxon>Halobacteriales</taxon>
        <taxon>Haloferacaceae</taxon>
        <taxon>Haloquadratum</taxon>
    </lineage>
</organism>
<protein>
    <submittedName>
        <fullName evidence="2">Uncharacterized protein</fullName>
    </submittedName>
</protein>